<dbReference type="Proteomes" id="UP001347796">
    <property type="component" value="Unassembled WGS sequence"/>
</dbReference>
<feature type="domain" description="CCHC-type" evidence="1">
    <location>
        <begin position="228"/>
        <end position="244"/>
    </location>
</feature>
<gene>
    <name evidence="2" type="ORF">SNE40_012661</name>
</gene>
<keyword evidence="3" id="KW-1185">Reference proteome</keyword>
<comment type="caution">
    <text evidence="2">The sequence shown here is derived from an EMBL/GenBank/DDBJ whole genome shotgun (WGS) entry which is preliminary data.</text>
</comment>
<sequence>MAEHPEVATLFQNLTGELSGLSTTLKHHGISNLVESFSGDPKTFEPWIKSIEKYSFLAEIATDKVKYVAYQSSKGTVSDFLNRYLTEHPNCTWEVVKKELATRYDTIVDPQHALVIVQQAQQYISENVQIYAERLLSLANKAYSSAEILLEPVQRQLVGYFITGLLDDRLKLKLIRDNPKTLQEATVSAMTEQNLQARFALRLNQRSTPRFTNNHEPMEIDHLRPIQKCQKCYNYGHRTNECRSIISLPPAINSVQDTKPPFYSSRSNFINKPPFSPNRSNFTHRPPFRRNPHIIWWNCNKQGHISRNCEHNRYVHRPPHPPRFNGSRRHPHLN</sequence>
<dbReference type="AlphaFoldDB" id="A0AAN8JQ14"/>
<proteinExistence type="predicted"/>
<accession>A0AAN8JQ14</accession>
<dbReference type="EMBL" id="JAZGQO010000008">
    <property type="protein sequence ID" value="KAK6180520.1"/>
    <property type="molecule type" value="Genomic_DNA"/>
</dbReference>
<evidence type="ECO:0000259" key="1">
    <source>
        <dbReference type="SMART" id="SM00343"/>
    </source>
</evidence>
<organism evidence="2 3">
    <name type="scientific">Patella caerulea</name>
    <name type="common">Rayed Mediterranean limpet</name>
    <dbReference type="NCBI Taxonomy" id="87958"/>
    <lineage>
        <taxon>Eukaryota</taxon>
        <taxon>Metazoa</taxon>
        <taxon>Spiralia</taxon>
        <taxon>Lophotrochozoa</taxon>
        <taxon>Mollusca</taxon>
        <taxon>Gastropoda</taxon>
        <taxon>Patellogastropoda</taxon>
        <taxon>Patelloidea</taxon>
        <taxon>Patellidae</taxon>
        <taxon>Patella</taxon>
    </lineage>
</organism>
<feature type="domain" description="CCHC-type" evidence="1">
    <location>
        <begin position="297"/>
        <end position="311"/>
    </location>
</feature>
<evidence type="ECO:0000313" key="2">
    <source>
        <dbReference type="EMBL" id="KAK6180520.1"/>
    </source>
</evidence>
<dbReference type="InterPro" id="IPR001878">
    <property type="entry name" value="Znf_CCHC"/>
</dbReference>
<reference evidence="2 3" key="1">
    <citation type="submission" date="2024-01" db="EMBL/GenBank/DDBJ databases">
        <title>The genome of the rayed Mediterranean limpet Patella caerulea (Linnaeus, 1758).</title>
        <authorList>
            <person name="Anh-Thu Weber A."/>
            <person name="Halstead-Nussloch G."/>
        </authorList>
    </citation>
    <scope>NUCLEOTIDE SEQUENCE [LARGE SCALE GENOMIC DNA]</scope>
    <source>
        <strain evidence="2">AATW-2023a</strain>
        <tissue evidence="2">Whole specimen</tissue>
    </source>
</reference>
<dbReference type="GO" id="GO:0003676">
    <property type="term" value="F:nucleic acid binding"/>
    <property type="evidence" value="ECO:0007669"/>
    <property type="project" value="InterPro"/>
</dbReference>
<protein>
    <recommendedName>
        <fullName evidence="1">CCHC-type domain-containing protein</fullName>
    </recommendedName>
</protein>
<evidence type="ECO:0000313" key="3">
    <source>
        <dbReference type="Proteomes" id="UP001347796"/>
    </source>
</evidence>
<name>A0AAN8JQ14_PATCE</name>
<dbReference type="GO" id="GO:0008270">
    <property type="term" value="F:zinc ion binding"/>
    <property type="evidence" value="ECO:0007669"/>
    <property type="project" value="InterPro"/>
</dbReference>
<dbReference type="SMART" id="SM00343">
    <property type="entry name" value="ZnF_C2HC"/>
    <property type="match status" value="2"/>
</dbReference>